<feature type="domain" description="Cadherin" evidence="16">
    <location>
        <begin position="448"/>
        <end position="557"/>
    </location>
</feature>
<dbReference type="GO" id="GO:0007156">
    <property type="term" value="P:homophilic cell adhesion via plasma membrane adhesion molecules"/>
    <property type="evidence" value="ECO:0007669"/>
    <property type="project" value="InterPro"/>
</dbReference>
<keyword evidence="7 12" id="KW-0106">Calcium</keyword>
<keyword evidence="9 14" id="KW-1133">Transmembrane helix</keyword>
<evidence type="ECO:0000256" key="9">
    <source>
        <dbReference type="ARBA" id="ARBA00022989"/>
    </source>
</evidence>
<dbReference type="PROSITE" id="PS50268">
    <property type="entry name" value="CADHERIN_2"/>
    <property type="match status" value="6"/>
</dbReference>
<evidence type="ECO:0000256" key="5">
    <source>
        <dbReference type="ARBA" id="ARBA00022729"/>
    </source>
</evidence>
<keyword evidence="11" id="KW-0325">Glycoprotein</keyword>
<feature type="domain" description="Cadherin" evidence="16">
    <location>
        <begin position="238"/>
        <end position="342"/>
    </location>
</feature>
<dbReference type="Pfam" id="PF00028">
    <property type="entry name" value="Cadherin"/>
    <property type="match status" value="5"/>
</dbReference>
<dbReference type="Gene3D" id="2.60.40.60">
    <property type="entry name" value="Cadherins"/>
    <property type="match status" value="6"/>
</dbReference>
<feature type="compositionally biased region" description="Polar residues" evidence="13">
    <location>
        <begin position="791"/>
        <end position="813"/>
    </location>
</feature>
<feature type="domain" description="Cadherin" evidence="16">
    <location>
        <begin position="572"/>
        <end position="669"/>
    </location>
</feature>
<keyword evidence="3" id="KW-1003">Cell membrane</keyword>
<dbReference type="FunFam" id="2.60.40.60:FF:000006">
    <property type="entry name" value="Protocadherin alpha 2"/>
    <property type="match status" value="1"/>
</dbReference>
<evidence type="ECO:0000256" key="8">
    <source>
        <dbReference type="ARBA" id="ARBA00022889"/>
    </source>
</evidence>
<evidence type="ECO:0000256" key="1">
    <source>
        <dbReference type="ARBA" id="ARBA00003436"/>
    </source>
</evidence>
<dbReference type="FunFam" id="2.60.40.60:FF:000129">
    <property type="entry name" value="protocadherin alpha-C2 isoform X1"/>
    <property type="match status" value="1"/>
</dbReference>
<dbReference type="PRINTS" id="PR00205">
    <property type="entry name" value="CADHERIN"/>
</dbReference>
<evidence type="ECO:0000256" key="12">
    <source>
        <dbReference type="PROSITE-ProRule" id="PRU00043"/>
    </source>
</evidence>
<evidence type="ECO:0000256" key="13">
    <source>
        <dbReference type="SAM" id="MobiDB-lite"/>
    </source>
</evidence>
<dbReference type="Ensembl" id="ENSPKIT00000019211.1">
    <property type="protein sequence ID" value="ENSPKIP00000038220.1"/>
    <property type="gene ID" value="ENSPKIG00000016033.1"/>
</dbReference>
<evidence type="ECO:0000256" key="2">
    <source>
        <dbReference type="ARBA" id="ARBA00004251"/>
    </source>
</evidence>
<dbReference type="FunFam" id="2.60.40.60:FF:000007">
    <property type="entry name" value="Protocadherin alpha 2"/>
    <property type="match status" value="1"/>
</dbReference>
<dbReference type="InterPro" id="IPR032455">
    <property type="entry name" value="Cadherin_C"/>
</dbReference>
<evidence type="ECO:0000256" key="15">
    <source>
        <dbReference type="SAM" id="SignalP"/>
    </source>
</evidence>
<dbReference type="Pfam" id="PF15974">
    <property type="entry name" value="Cadherin_tail"/>
    <property type="match status" value="1"/>
</dbReference>
<dbReference type="FunFam" id="2.60.40.60:FF:000004">
    <property type="entry name" value="Protocadherin 1 gamma 2"/>
    <property type="match status" value="1"/>
</dbReference>
<evidence type="ECO:0000256" key="4">
    <source>
        <dbReference type="ARBA" id="ARBA00022692"/>
    </source>
</evidence>
<proteinExistence type="predicted"/>
<dbReference type="InterPro" id="IPR013164">
    <property type="entry name" value="Cadherin_N"/>
</dbReference>
<dbReference type="InterPro" id="IPR050174">
    <property type="entry name" value="Protocadherin/Cadherin-CA"/>
</dbReference>
<dbReference type="GO" id="GO:0005509">
    <property type="term" value="F:calcium ion binding"/>
    <property type="evidence" value="ECO:0007669"/>
    <property type="project" value="UniProtKB-UniRule"/>
</dbReference>
<keyword evidence="10 14" id="KW-0472">Membrane</keyword>
<dbReference type="InterPro" id="IPR002126">
    <property type="entry name" value="Cadherin-like_dom"/>
</dbReference>
<evidence type="ECO:0000259" key="16">
    <source>
        <dbReference type="PROSITE" id="PS50268"/>
    </source>
</evidence>
<name>A0A3B3T6E3_9TELE</name>
<dbReference type="PANTHER" id="PTHR24028:SF296">
    <property type="entry name" value="PROTOCADHERIN 1 GAMMA 11 PRECURSOR-RELATED"/>
    <property type="match status" value="1"/>
</dbReference>
<dbReference type="FunFam" id="2.60.40.60:FF:000002">
    <property type="entry name" value="Protocadherin alpha 2"/>
    <property type="match status" value="1"/>
</dbReference>
<dbReference type="InterPro" id="IPR015919">
    <property type="entry name" value="Cadherin-like_sf"/>
</dbReference>
<dbReference type="FunFam" id="2.60.40.60:FF:000001">
    <property type="entry name" value="Protocadherin alpha 2"/>
    <property type="match status" value="1"/>
</dbReference>
<comment type="subcellular location">
    <subcellularLocation>
        <location evidence="2">Cell membrane</location>
        <topology evidence="2">Single-pass type I membrane protein</topology>
    </subcellularLocation>
</comment>
<keyword evidence="4 14" id="KW-0812">Transmembrane</keyword>
<dbReference type="InterPro" id="IPR020894">
    <property type="entry name" value="Cadherin_CS"/>
</dbReference>
<keyword evidence="6" id="KW-0677">Repeat</keyword>
<accession>A0A3B3T6E3</accession>
<keyword evidence="18" id="KW-1185">Reference proteome</keyword>
<dbReference type="SMART" id="SM00112">
    <property type="entry name" value="CA"/>
    <property type="match status" value="6"/>
</dbReference>
<dbReference type="CDD" id="cd11304">
    <property type="entry name" value="Cadherin_repeat"/>
    <property type="match status" value="5"/>
</dbReference>
<evidence type="ECO:0000256" key="3">
    <source>
        <dbReference type="ARBA" id="ARBA00022475"/>
    </source>
</evidence>
<evidence type="ECO:0000256" key="7">
    <source>
        <dbReference type="ARBA" id="ARBA00022837"/>
    </source>
</evidence>
<dbReference type="PROSITE" id="PS00232">
    <property type="entry name" value="CADHERIN_1"/>
    <property type="match status" value="3"/>
</dbReference>
<reference evidence="17" key="1">
    <citation type="submission" date="2025-08" db="UniProtKB">
        <authorList>
            <consortium name="Ensembl"/>
        </authorList>
    </citation>
    <scope>IDENTIFICATION</scope>
</reference>
<feature type="compositionally biased region" description="Basic residues" evidence="13">
    <location>
        <begin position="945"/>
        <end position="955"/>
    </location>
</feature>
<feature type="domain" description="Cadherin" evidence="16">
    <location>
        <begin position="350"/>
        <end position="447"/>
    </location>
</feature>
<feature type="signal peptide" evidence="15">
    <location>
        <begin position="1"/>
        <end position="24"/>
    </location>
</feature>
<feature type="region of interest" description="Disordered" evidence="13">
    <location>
        <begin position="907"/>
        <end position="955"/>
    </location>
</feature>
<dbReference type="Proteomes" id="UP000261540">
    <property type="component" value="Unplaced"/>
</dbReference>
<dbReference type="InterPro" id="IPR031904">
    <property type="entry name" value="Cadherin_CBD"/>
</dbReference>
<evidence type="ECO:0000313" key="18">
    <source>
        <dbReference type="Proteomes" id="UP000261540"/>
    </source>
</evidence>
<keyword evidence="5 15" id="KW-0732">Signal</keyword>
<feature type="transmembrane region" description="Helical" evidence="14">
    <location>
        <begin position="682"/>
        <end position="707"/>
    </location>
</feature>
<feature type="compositionally biased region" description="Low complexity" evidence="13">
    <location>
        <begin position="933"/>
        <end position="944"/>
    </location>
</feature>
<evidence type="ECO:0000256" key="10">
    <source>
        <dbReference type="ARBA" id="ARBA00023136"/>
    </source>
</evidence>
<evidence type="ECO:0000256" key="14">
    <source>
        <dbReference type="SAM" id="Phobius"/>
    </source>
</evidence>
<reference evidence="17" key="2">
    <citation type="submission" date="2025-09" db="UniProtKB">
        <authorList>
            <consortium name="Ensembl"/>
        </authorList>
    </citation>
    <scope>IDENTIFICATION</scope>
</reference>
<dbReference type="SUPFAM" id="SSF49313">
    <property type="entry name" value="Cadherin-like"/>
    <property type="match status" value="5"/>
</dbReference>
<dbReference type="PANTHER" id="PTHR24028">
    <property type="entry name" value="CADHERIN-87A"/>
    <property type="match status" value="1"/>
</dbReference>
<feature type="domain" description="Cadherin" evidence="16">
    <location>
        <begin position="22"/>
        <end position="128"/>
    </location>
</feature>
<dbReference type="Pfam" id="PF08266">
    <property type="entry name" value="Cadherin_2"/>
    <property type="match status" value="1"/>
</dbReference>
<evidence type="ECO:0000256" key="6">
    <source>
        <dbReference type="ARBA" id="ARBA00022737"/>
    </source>
</evidence>
<dbReference type="GO" id="GO:0009653">
    <property type="term" value="P:anatomical structure morphogenesis"/>
    <property type="evidence" value="ECO:0007669"/>
    <property type="project" value="UniProtKB-ARBA"/>
</dbReference>
<evidence type="ECO:0000313" key="17">
    <source>
        <dbReference type="Ensembl" id="ENSPKIP00000038220.1"/>
    </source>
</evidence>
<feature type="region of interest" description="Disordered" evidence="13">
    <location>
        <begin position="780"/>
        <end position="854"/>
    </location>
</feature>
<comment type="function">
    <text evidence="1">Potential calcium-dependent cell-adhesion protein. May be involved in the establishment and maintenance of specific neuronal connections in the brain.</text>
</comment>
<feature type="domain" description="Cadherin" evidence="16">
    <location>
        <begin position="129"/>
        <end position="237"/>
    </location>
</feature>
<feature type="compositionally biased region" description="Pro residues" evidence="13">
    <location>
        <begin position="921"/>
        <end position="932"/>
    </location>
</feature>
<keyword evidence="8" id="KW-0130">Cell adhesion</keyword>
<protein>
    <submittedName>
        <fullName evidence="17">Protocadherin gamma-C5-like</fullName>
    </submittedName>
</protein>
<organism evidence="17 18">
    <name type="scientific">Paramormyrops kingsleyae</name>
    <dbReference type="NCBI Taxonomy" id="1676925"/>
    <lineage>
        <taxon>Eukaryota</taxon>
        <taxon>Metazoa</taxon>
        <taxon>Chordata</taxon>
        <taxon>Craniata</taxon>
        <taxon>Vertebrata</taxon>
        <taxon>Euteleostomi</taxon>
        <taxon>Actinopterygii</taxon>
        <taxon>Neopterygii</taxon>
        <taxon>Teleostei</taxon>
        <taxon>Osteoglossocephala</taxon>
        <taxon>Osteoglossomorpha</taxon>
        <taxon>Osteoglossiformes</taxon>
        <taxon>Mormyridae</taxon>
        <taxon>Paramormyrops</taxon>
    </lineage>
</organism>
<feature type="chain" id="PRO_5017334163" evidence="15">
    <location>
        <begin position="25"/>
        <end position="955"/>
    </location>
</feature>
<dbReference type="GeneTree" id="ENSGT00940000165759"/>
<evidence type="ECO:0000256" key="11">
    <source>
        <dbReference type="ARBA" id="ARBA00023180"/>
    </source>
</evidence>
<dbReference type="AlphaFoldDB" id="A0A3B3T6E3"/>
<dbReference type="Pfam" id="PF16492">
    <property type="entry name" value="Cadherin_C_2"/>
    <property type="match status" value="1"/>
</dbReference>
<sequence>MTDNTITWQVQMFILFMYLSSVDGQVSYSMPEEMEKGSFVGDLVQDLGLDIKRLKSGNARIYSGGSTEYMEVDRERGVLVIKGRIDRESLCGITSPCSLHYQLILENPMEFYTINVEITDINDNAPSFKKSPFRFEIIESALIGAKFVLESAADPDVGMNGLQSYSLKPTDNFILKLHSQTDGSNSVEMVLQKPLDREKQDQLMLVLTAMDGGNPPMSGTAEIHIIVLDANDNAPVFTQPIYKATVTENTAKGTILTTVSASDLDETSNGKVTYSISKSMDAFSDIFEIDENNGDVRLFGELDYEKARHFQINIEAKDCCGLTDSSKIILNVIDINDNSPLIDFMSTSKSIPEDSPQDTVVAILKVLDPDSENNGKVHCLIQETMPFTIRSTLNGFYSLVTALPLDRETQSEYNISVICTDEGIPSLSSRVILTLKISDVNDNAPVFHKSSYDAYVIENNPPGLSILSVAAADPDWNQNARVSYLLQDTSVNGLSVSSFVSVNSETGVVHAVRSFDYEQLKDFQFKIKAQDGGSPPLSSNVIVKLFILDQNDNAPQILYPVQPAASLVAEMVPRSADIGYLVTKVVAVDVDSGQNAWLTYKLLKPTDRALFEVGLQNGEIRTIRQISDKDAIKQKVTVVVEDNGQPRRSATVNVNVALADSFPEVISEFSDITQEKEYNDNLTFYLILALAVVSFLFIVSITTILSVKCYRWKRERLFYKSNGHLPVIPYYPTLYSDMGGTGTLPHVYNYDMCRTTDSRRSDLDYVRHCIRGDFNENSSEAETLPHVETETGISEKQQKPPNTDWRFSQNQRPGPSGCSKLESAELRWTSNKRTRAGVPPEGAVGTGPWPNPPTEAEQLQALMAAANEVSEATATLGPGTMGLSTRYSPQFTLQHVPDYRQNVYIPGSTATLTANPQQQALPPPQAQAPPPTQAEAPKAAQTPASKKKSAKKEKK</sequence>
<dbReference type="GO" id="GO:0005886">
    <property type="term" value="C:plasma membrane"/>
    <property type="evidence" value="ECO:0007669"/>
    <property type="project" value="UniProtKB-SubCell"/>
</dbReference>